<dbReference type="AlphaFoldDB" id="A0A6A7RVA1"/>
<comment type="caution">
    <text evidence="1">The sequence shown here is derived from an EMBL/GenBank/DDBJ whole genome shotgun (WGS) entry which is preliminary data.</text>
</comment>
<sequence length="252" mass="27165">MCLILIAWQAHPDYPLVVAANRDEFFARPAAAAAFWPEAPQVLAGRDLEAGGTWLGISREQRFAALTNYRESGQVASNVRSRGALVADFLSGHASPSAYLAQVAACAVDYNGFNLFVGDGQCLAYYANRGDSPPRFLSPGIYGLSNHLLDTLWPKLATAKASFTEALAELPAQAKFFDLLADQEIVADSHLPETGVALAWERILSAVFVRSDDYGTRASTLLVRHRDGPTTLIERSFGAGALLGGEVRESFS</sequence>
<reference evidence="1 2" key="1">
    <citation type="submission" date="2017-09" db="EMBL/GenBank/DDBJ databases">
        <title>Metagenomic Analysis Reveals Denitrifying Candidatus Accumulibacter and Flanking Population as a Source of N2O.</title>
        <authorList>
            <person name="Gao H."/>
            <person name="Mao Y."/>
            <person name="Zhao X."/>
            <person name="Liu W.-T."/>
            <person name="Zhang T."/>
            <person name="Wells G."/>
        </authorList>
    </citation>
    <scope>NUCLEOTIDE SEQUENCE [LARGE SCALE GENOMIC DNA]</scope>
    <source>
        <strain evidence="1">CANDO_2_IC</strain>
    </source>
</reference>
<dbReference type="Proteomes" id="UP000342300">
    <property type="component" value="Unassembled WGS sequence"/>
</dbReference>
<organism evidence="1 2">
    <name type="scientific">Candidatus Accumulibacter phosphatis</name>
    <dbReference type="NCBI Taxonomy" id="327160"/>
    <lineage>
        <taxon>Bacteria</taxon>
        <taxon>Pseudomonadati</taxon>
        <taxon>Pseudomonadota</taxon>
        <taxon>Betaproteobacteria</taxon>
        <taxon>Candidatus Accumulibacter</taxon>
    </lineage>
</organism>
<accession>A0A6A7RVA1</accession>
<evidence type="ECO:0000313" key="2">
    <source>
        <dbReference type="Proteomes" id="UP000342300"/>
    </source>
</evidence>
<dbReference type="Pfam" id="PF05742">
    <property type="entry name" value="TANGO2"/>
    <property type="match status" value="1"/>
</dbReference>
<evidence type="ECO:0008006" key="3">
    <source>
        <dbReference type="Google" id="ProtNLM"/>
    </source>
</evidence>
<dbReference type="InterPro" id="IPR008551">
    <property type="entry name" value="TANGO2"/>
</dbReference>
<protein>
    <recommendedName>
        <fullName evidence="3">NRDE family protein</fullName>
    </recommendedName>
</protein>
<gene>
    <name evidence="1" type="ORF">CRU78_13505</name>
</gene>
<dbReference type="PANTHER" id="PTHR17985">
    <property type="entry name" value="SER/THR-RICH PROTEIN T10 IN DGCR REGION"/>
    <property type="match status" value="1"/>
</dbReference>
<evidence type="ECO:0000313" key="1">
    <source>
        <dbReference type="EMBL" id="MQM31475.1"/>
    </source>
</evidence>
<name>A0A6A7RVA1_9PROT</name>
<dbReference type="EMBL" id="PDHS01000322">
    <property type="protein sequence ID" value="MQM31475.1"/>
    <property type="molecule type" value="Genomic_DNA"/>
</dbReference>
<proteinExistence type="predicted"/>
<dbReference type="PANTHER" id="PTHR17985:SF8">
    <property type="entry name" value="TRANSPORT AND GOLGI ORGANIZATION PROTEIN 2 HOMOLOG"/>
    <property type="match status" value="1"/>
</dbReference>